<comment type="caution">
    <text evidence="2">The sequence shown here is derived from an EMBL/GenBank/DDBJ whole genome shotgun (WGS) entry which is preliminary data.</text>
</comment>
<accession>A0ABW5LVG4</accession>
<evidence type="ECO:0000256" key="1">
    <source>
        <dbReference type="SAM" id="Phobius"/>
    </source>
</evidence>
<feature type="transmembrane region" description="Helical" evidence="1">
    <location>
        <begin position="6"/>
        <end position="23"/>
    </location>
</feature>
<gene>
    <name evidence="2" type="ORF">ACFSRZ_15475</name>
</gene>
<name>A0ABW5LVG4_9FLAO</name>
<evidence type="ECO:0000313" key="3">
    <source>
        <dbReference type="Proteomes" id="UP001597508"/>
    </source>
</evidence>
<proteinExistence type="predicted"/>
<evidence type="ECO:0000313" key="2">
    <source>
        <dbReference type="EMBL" id="MFD2568775.1"/>
    </source>
</evidence>
<protein>
    <submittedName>
        <fullName evidence="2">Uncharacterized protein</fullName>
    </submittedName>
</protein>
<dbReference type="RefSeq" id="WP_379667482.1">
    <property type="nucleotide sequence ID" value="NZ_JBHULH010000012.1"/>
</dbReference>
<reference evidence="3" key="1">
    <citation type="journal article" date="2019" name="Int. J. Syst. Evol. Microbiol.">
        <title>The Global Catalogue of Microorganisms (GCM) 10K type strain sequencing project: providing services to taxonomists for standard genome sequencing and annotation.</title>
        <authorList>
            <consortium name="The Broad Institute Genomics Platform"/>
            <consortium name="The Broad Institute Genome Sequencing Center for Infectious Disease"/>
            <person name="Wu L."/>
            <person name="Ma J."/>
        </authorList>
    </citation>
    <scope>NUCLEOTIDE SEQUENCE [LARGE SCALE GENOMIC DNA]</scope>
    <source>
        <strain evidence="3">KCTC 52127</strain>
    </source>
</reference>
<sequence>MFTTGRLIFIAFFVIAFIILMTLSYRKDSGNHQSYYKGAAKKVAIYGTIAIIVFVALRFLIAKLI</sequence>
<feature type="transmembrane region" description="Helical" evidence="1">
    <location>
        <begin position="43"/>
        <end position="61"/>
    </location>
</feature>
<dbReference type="Proteomes" id="UP001597508">
    <property type="component" value="Unassembled WGS sequence"/>
</dbReference>
<keyword evidence="3" id="KW-1185">Reference proteome</keyword>
<dbReference type="EMBL" id="JBHULH010000012">
    <property type="protein sequence ID" value="MFD2568775.1"/>
    <property type="molecule type" value="Genomic_DNA"/>
</dbReference>
<keyword evidence="1" id="KW-1133">Transmembrane helix</keyword>
<keyword evidence="1" id="KW-0812">Transmembrane</keyword>
<organism evidence="2 3">
    <name type="scientific">Pseudotenacibaculum haliotis</name>
    <dbReference type="NCBI Taxonomy" id="1862138"/>
    <lineage>
        <taxon>Bacteria</taxon>
        <taxon>Pseudomonadati</taxon>
        <taxon>Bacteroidota</taxon>
        <taxon>Flavobacteriia</taxon>
        <taxon>Flavobacteriales</taxon>
        <taxon>Flavobacteriaceae</taxon>
        <taxon>Pseudotenacibaculum</taxon>
    </lineage>
</organism>
<keyword evidence="1" id="KW-0472">Membrane</keyword>